<dbReference type="AlphaFoldDB" id="A0A9J5XM37"/>
<dbReference type="PRINTS" id="PR00050">
    <property type="entry name" value="COLDSHOCK"/>
</dbReference>
<dbReference type="InterPro" id="IPR012340">
    <property type="entry name" value="NA-bd_OB-fold"/>
</dbReference>
<dbReference type="EMBL" id="JACXVP010000009">
    <property type="protein sequence ID" value="KAG5588380.1"/>
    <property type="molecule type" value="Genomic_DNA"/>
</dbReference>
<dbReference type="PROSITE" id="PS51857">
    <property type="entry name" value="CSD_2"/>
    <property type="match status" value="1"/>
</dbReference>
<proteinExistence type="predicted"/>
<dbReference type="InterPro" id="IPR011129">
    <property type="entry name" value="CSD"/>
</dbReference>
<evidence type="ECO:0000313" key="2">
    <source>
        <dbReference type="EMBL" id="KAG5588380.1"/>
    </source>
</evidence>
<dbReference type="Gene3D" id="2.40.50.140">
    <property type="entry name" value="Nucleic acid-binding proteins"/>
    <property type="match status" value="1"/>
</dbReference>
<comment type="caution">
    <text evidence="2">The sequence shown here is derived from an EMBL/GenBank/DDBJ whole genome shotgun (WGS) entry which is preliminary data.</text>
</comment>
<evidence type="ECO:0000313" key="3">
    <source>
        <dbReference type="Proteomes" id="UP000824120"/>
    </source>
</evidence>
<keyword evidence="3" id="KW-1185">Reference proteome</keyword>
<dbReference type="Pfam" id="PF00313">
    <property type="entry name" value="CSD"/>
    <property type="match status" value="1"/>
</dbReference>
<sequence>MAPRVTLLETRGRKKKGIVKWFIDQKGFSFVIPDDGANELFVHQSSIRSKDFRSLTDGEAVEFDVEFGNNGHTKAINVTYRMVLIKGGSRDRRGGGGDSYGGGGYTC</sequence>
<dbReference type="OrthoDB" id="422005at2759"/>
<dbReference type="CDD" id="cd04458">
    <property type="entry name" value="CSP_CDS"/>
    <property type="match status" value="1"/>
</dbReference>
<dbReference type="PANTHER" id="PTHR46565">
    <property type="entry name" value="COLD SHOCK DOMAIN PROTEIN 2"/>
    <property type="match status" value="1"/>
</dbReference>
<dbReference type="PANTHER" id="PTHR46565:SF20">
    <property type="entry name" value="COLD SHOCK DOMAIN-CONTAINING PROTEIN 4"/>
    <property type="match status" value="1"/>
</dbReference>
<dbReference type="InterPro" id="IPR002059">
    <property type="entry name" value="CSP_DNA-bd"/>
</dbReference>
<gene>
    <name evidence="2" type="ORF">H5410_048814</name>
</gene>
<reference evidence="2 3" key="1">
    <citation type="submission" date="2020-09" db="EMBL/GenBank/DDBJ databases">
        <title>De no assembly of potato wild relative species, Solanum commersonii.</title>
        <authorList>
            <person name="Cho K."/>
        </authorList>
    </citation>
    <scope>NUCLEOTIDE SEQUENCE [LARGE SCALE GENOMIC DNA]</scope>
    <source>
        <strain evidence="2">LZ3.2</strain>
        <tissue evidence="2">Leaf</tissue>
    </source>
</reference>
<dbReference type="GO" id="GO:0003676">
    <property type="term" value="F:nucleic acid binding"/>
    <property type="evidence" value="ECO:0007669"/>
    <property type="project" value="InterPro"/>
</dbReference>
<feature type="domain" description="CSD" evidence="1">
    <location>
        <begin position="14"/>
        <end position="80"/>
    </location>
</feature>
<evidence type="ECO:0000259" key="1">
    <source>
        <dbReference type="PROSITE" id="PS51857"/>
    </source>
</evidence>
<dbReference type="Proteomes" id="UP000824120">
    <property type="component" value="Chromosome 9"/>
</dbReference>
<protein>
    <recommendedName>
        <fullName evidence="1">CSD domain-containing protein</fullName>
    </recommendedName>
</protein>
<name>A0A9J5XM37_SOLCO</name>
<organism evidence="2 3">
    <name type="scientific">Solanum commersonii</name>
    <name type="common">Commerson's wild potato</name>
    <name type="synonym">Commerson's nightshade</name>
    <dbReference type="NCBI Taxonomy" id="4109"/>
    <lineage>
        <taxon>Eukaryota</taxon>
        <taxon>Viridiplantae</taxon>
        <taxon>Streptophyta</taxon>
        <taxon>Embryophyta</taxon>
        <taxon>Tracheophyta</taxon>
        <taxon>Spermatophyta</taxon>
        <taxon>Magnoliopsida</taxon>
        <taxon>eudicotyledons</taxon>
        <taxon>Gunneridae</taxon>
        <taxon>Pentapetalae</taxon>
        <taxon>asterids</taxon>
        <taxon>lamiids</taxon>
        <taxon>Solanales</taxon>
        <taxon>Solanaceae</taxon>
        <taxon>Solanoideae</taxon>
        <taxon>Solaneae</taxon>
        <taxon>Solanum</taxon>
    </lineage>
</organism>
<dbReference type="SUPFAM" id="SSF50249">
    <property type="entry name" value="Nucleic acid-binding proteins"/>
    <property type="match status" value="1"/>
</dbReference>
<accession>A0A9J5XM37</accession>
<dbReference type="SMART" id="SM00357">
    <property type="entry name" value="CSP"/>
    <property type="match status" value="1"/>
</dbReference>